<proteinExistence type="predicted"/>
<reference evidence="3" key="2">
    <citation type="journal article" date="2018" name="BMC Genomics">
        <title>Genomic insights into host adaptation between the wheat stripe rust pathogen (Puccinia striiformis f. sp. tritici) and the barley stripe rust pathogen (Puccinia striiformis f. sp. hordei).</title>
        <authorList>
            <person name="Xia C."/>
            <person name="Wang M."/>
            <person name="Yin C."/>
            <person name="Cornejo O.E."/>
            <person name="Hulbert S.H."/>
            <person name="Chen X."/>
        </authorList>
    </citation>
    <scope>NUCLEOTIDE SEQUENCE [LARGE SCALE GENOMIC DNA]</scope>
    <source>
        <strain evidence="3">93TX-2</strain>
    </source>
</reference>
<organism evidence="2 3">
    <name type="scientific">Puccinia striiformis</name>
    <dbReference type="NCBI Taxonomy" id="27350"/>
    <lineage>
        <taxon>Eukaryota</taxon>
        <taxon>Fungi</taxon>
        <taxon>Dikarya</taxon>
        <taxon>Basidiomycota</taxon>
        <taxon>Pucciniomycotina</taxon>
        <taxon>Pucciniomycetes</taxon>
        <taxon>Pucciniales</taxon>
        <taxon>Pucciniaceae</taxon>
        <taxon>Puccinia</taxon>
    </lineage>
</organism>
<keyword evidence="3" id="KW-1185">Reference proteome</keyword>
<feature type="compositionally biased region" description="Low complexity" evidence="1">
    <location>
        <begin position="272"/>
        <end position="282"/>
    </location>
</feature>
<reference evidence="2 3" key="1">
    <citation type="submission" date="2017-12" db="EMBL/GenBank/DDBJ databases">
        <title>Gene loss provides genomic basis for host adaptation in cereal stripe rust fungi.</title>
        <authorList>
            <person name="Xia C."/>
        </authorList>
    </citation>
    <scope>NUCLEOTIDE SEQUENCE [LARGE SCALE GENOMIC DNA]</scope>
    <source>
        <strain evidence="2 3">93TX-2</strain>
    </source>
</reference>
<dbReference type="VEuPathDB" id="FungiDB:PSTT_00258"/>
<protein>
    <submittedName>
        <fullName evidence="2">Uncharacterized protein</fullName>
    </submittedName>
</protein>
<feature type="compositionally biased region" description="Pro residues" evidence="1">
    <location>
        <begin position="229"/>
        <end position="242"/>
    </location>
</feature>
<dbReference type="VEuPathDB" id="FungiDB:PSHT_05816"/>
<sequence>MSVERSPTTSGATRPTTRSNPCINSNRARTTNDEGEQTINPRIAADGAYIIPGLEERRDNTEFFDREQPDSPMEQVARSILLGSVDRLLHHELYVSRTSFGMVMQLKTRLRTINRAAQLNRWFRLNWIPTTLETNIPELATTYWNAFADFLETGLDLNKDNLLGIMLQSSIPHNTDLRNEFDKPTRDSSILRQKSNPAVYSAEAPVQDCQDSIISHPDNVYAKASRRVQPPPNQSAPPPEPAPRANQQVDSQSGCSFTSPSGFTSHHPIITPPNFNSSFNPNTRDQPCSSNLCPADSYRPNYPINGPRPSAREAAPDTDTPTGNNPSQDDQMVQDNRPADPNFHNLEFKEPTADPGRSREALLDTGATHHPTGDKERYNAFSWARLNSYDA</sequence>
<feature type="region of interest" description="Disordered" evidence="1">
    <location>
        <begin position="1"/>
        <end position="37"/>
    </location>
</feature>
<dbReference type="EMBL" id="PKSM01000065">
    <property type="protein sequence ID" value="POW18461.1"/>
    <property type="molecule type" value="Genomic_DNA"/>
</dbReference>
<evidence type="ECO:0000256" key="1">
    <source>
        <dbReference type="SAM" id="MobiDB-lite"/>
    </source>
</evidence>
<evidence type="ECO:0000313" key="3">
    <source>
        <dbReference type="Proteomes" id="UP000238274"/>
    </source>
</evidence>
<feature type="compositionally biased region" description="Basic and acidic residues" evidence="1">
    <location>
        <begin position="346"/>
        <end position="362"/>
    </location>
</feature>
<feature type="compositionally biased region" description="Polar residues" evidence="1">
    <location>
        <begin position="283"/>
        <end position="292"/>
    </location>
</feature>
<feature type="compositionally biased region" description="Polar residues" evidence="1">
    <location>
        <begin position="1"/>
        <end position="29"/>
    </location>
</feature>
<feature type="compositionally biased region" description="Polar residues" evidence="1">
    <location>
        <begin position="319"/>
        <end position="334"/>
    </location>
</feature>
<gene>
    <name evidence="2" type="ORF">PSHT_05816</name>
</gene>
<feature type="region of interest" description="Disordered" evidence="1">
    <location>
        <begin position="223"/>
        <end position="377"/>
    </location>
</feature>
<comment type="caution">
    <text evidence="2">The sequence shown here is derived from an EMBL/GenBank/DDBJ whole genome shotgun (WGS) entry which is preliminary data.</text>
</comment>
<dbReference type="OrthoDB" id="2513234at2759"/>
<dbReference type="Proteomes" id="UP000238274">
    <property type="component" value="Unassembled WGS sequence"/>
</dbReference>
<reference evidence="3" key="3">
    <citation type="journal article" date="2018" name="Mol. Plant Microbe Interact.">
        <title>Genome sequence resources for the wheat stripe rust pathogen (Puccinia striiformis f. sp. tritici) and the barley stripe rust pathogen (Puccinia striiformis f. sp. hordei).</title>
        <authorList>
            <person name="Xia C."/>
            <person name="Wang M."/>
            <person name="Yin C."/>
            <person name="Cornejo O.E."/>
            <person name="Hulbert S.H."/>
            <person name="Chen X."/>
        </authorList>
    </citation>
    <scope>NUCLEOTIDE SEQUENCE [LARGE SCALE GENOMIC DNA]</scope>
    <source>
        <strain evidence="3">93TX-2</strain>
    </source>
</reference>
<evidence type="ECO:0000313" key="2">
    <source>
        <dbReference type="EMBL" id="POW18461.1"/>
    </source>
</evidence>
<dbReference type="AlphaFoldDB" id="A0A2S4W9P2"/>
<name>A0A2S4W9P2_9BASI</name>
<accession>A0A2S4W9P2</accession>
<feature type="compositionally biased region" description="Polar residues" evidence="1">
    <location>
        <begin position="249"/>
        <end position="264"/>
    </location>
</feature>
<dbReference type="VEuPathDB" id="FungiDB:PSTT_00259"/>